<dbReference type="SUPFAM" id="SSF46689">
    <property type="entry name" value="Homeodomain-like"/>
    <property type="match status" value="1"/>
</dbReference>
<gene>
    <name evidence="7" type="ORF">SAMN04488056_10520</name>
</gene>
<dbReference type="Gene3D" id="1.10.357.10">
    <property type="entry name" value="Tetracycline Repressor, domain 2"/>
    <property type="match status" value="1"/>
</dbReference>
<evidence type="ECO:0000313" key="7">
    <source>
        <dbReference type="EMBL" id="SFO36350.1"/>
    </source>
</evidence>
<dbReference type="GO" id="GO:0003700">
    <property type="term" value="F:DNA-binding transcription factor activity"/>
    <property type="evidence" value="ECO:0007669"/>
    <property type="project" value="TreeGrafter"/>
</dbReference>
<name>A0A1I5GK97_9HYPH</name>
<dbReference type="Proteomes" id="UP000199236">
    <property type="component" value="Unassembled WGS sequence"/>
</dbReference>
<reference evidence="7 8" key="1">
    <citation type="submission" date="2016-10" db="EMBL/GenBank/DDBJ databases">
        <authorList>
            <person name="de Groot N.N."/>
        </authorList>
    </citation>
    <scope>NUCLEOTIDE SEQUENCE [LARGE SCALE GENOMIC DNA]</scope>
    <source>
        <strain evidence="7 8">CGMCC 1.9157</strain>
    </source>
</reference>
<feature type="DNA-binding region" description="H-T-H motif" evidence="4">
    <location>
        <begin position="49"/>
        <end position="68"/>
    </location>
</feature>
<dbReference type="InterPro" id="IPR009057">
    <property type="entry name" value="Homeodomain-like_sf"/>
</dbReference>
<evidence type="ECO:0000259" key="6">
    <source>
        <dbReference type="PROSITE" id="PS50977"/>
    </source>
</evidence>
<dbReference type="PANTHER" id="PTHR30055:SF148">
    <property type="entry name" value="TETR-FAMILY TRANSCRIPTIONAL REGULATOR"/>
    <property type="match status" value="1"/>
</dbReference>
<accession>A0A1I5GK97</accession>
<keyword evidence="1" id="KW-0805">Transcription regulation</keyword>
<dbReference type="InterPro" id="IPR050109">
    <property type="entry name" value="HTH-type_TetR-like_transc_reg"/>
</dbReference>
<evidence type="ECO:0000256" key="4">
    <source>
        <dbReference type="PROSITE-ProRule" id="PRU00335"/>
    </source>
</evidence>
<dbReference type="InterPro" id="IPR001647">
    <property type="entry name" value="HTH_TetR"/>
</dbReference>
<dbReference type="GO" id="GO:0000976">
    <property type="term" value="F:transcription cis-regulatory region binding"/>
    <property type="evidence" value="ECO:0007669"/>
    <property type="project" value="TreeGrafter"/>
</dbReference>
<dbReference type="InterPro" id="IPR011075">
    <property type="entry name" value="TetR_C"/>
</dbReference>
<proteinExistence type="predicted"/>
<dbReference type="PRINTS" id="PR00455">
    <property type="entry name" value="HTHTETR"/>
</dbReference>
<protein>
    <submittedName>
        <fullName evidence="7">Transcriptional regulator, TetR family</fullName>
    </submittedName>
</protein>
<evidence type="ECO:0000313" key="8">
    <source>
        <dbReference type="Proteomes" id="UP000199236"/>
    </source>
</evidence>
<evidence type="ECO:0000256" key="5">
    <source>
        <dbReference type="SAM" id="MobiDB-lite"/>
    </source>
</evidence>
<dbReference type="EMBL" id="FOVR01000005">
    <property type="protein sequence ID" value="SFO36350.1"/>
    <property type="molecule type" value="Genomic_DNA"/>
</dbReference>
<sequence length="201" mass="22674">MTTETEDPDHKENKKTRHSIGAKKNPDTETAILDAAADIIAEKGIGGLRMEAVARKAKAGKATLYRWWPSRGALLLAVYQRKKPSVCYRDTGSLYEDFLHFAKDLIEIWQGENGLFFKAIIAESQSDPDVAEKLKDYHAERLEALAAVVTRSQQRGEIPQNEDPTTRAELVIGLLWQRLLNNRLDESIDEHIKMLANSDET</sequence>
<dbReference type="SUPFAM" id="SSF48498">
    <property type="entry name" value="Tetracyclin repressor-like, C-terminal domain"/>
    <property type="match status" value="1"/>
</dbReference>
<keyword evidence="3" id="KW-0804">Transcription</keyword>
<keyword evidence="2 4" id="KW-0238">DNA-binding</keyword>
<evidence type="ECO:0000256" key="1">
    <source>
        <dbReference type="ARBA" id="ARBA00023015"/>
    </source>
</evidence>
<dbReference type="Pfam" id="PF00440">
    <property type="entry name" value="TetR_N"/>
    <property type="match status" value="1"/>
</dbReference>
<evidence type="ECO:0000256" key="2">
    <source>
        <dbReference type="ARBA" id="ARBA00023125"/>
    </source>
</evidence>
<dbReference type="Pfam" id="PF16859">
    <property type="entry name" value="TetR_C_11"/>
    <property type="match status" value="1"/>
</dbReference>
<dbReference type="Gene3D" id="1.10.10.60">
    <property type="entry name" value="Homeodomain-like"/>
    <property type="match status" value="1"/>
</dbReference>
<dbReference type="OrthoDB" id="9816431at2"/>
<feature type="region of interest" description="Disordered" evidence="5">
    <location>
        <begin position="1"/>
        <end position="25"/>
    </location>
</feature>
<feature type="domain" description="HTH tetR-type" evidence="6">
    <location>
        <begin position="26"/>
        <end position="86"/>
    </location>
</feature>
<keyword evidence="8" id="KW-1185">Reference proteome</keyword>
<dbReference type="InterPro" id="IPR036271">
    <property type="entry name" value="Tet_transcr_reg_TetR-rel_C_sf"/>
</dbReference>
<dbReference type="AlphaFoldDB" id="A0A1I5GK97"/>
<evidence type="ECO:0000256" key="3">
    <source>
        <dbReference type="ARBA" id="ARBA00023163"/>
    </source>
</evidence>
<dbReference type="PROSITE" id="PS50977">
    <property type="entry name" value="HTH_TETR_2"/>
    <property type="match status" value="1"/>
</dbReference>
<organism evidence="7 8">
    <name type="scientific">Cohaesibacter marisflavi</name>
    <dbReference type="NCBI Taxonomy" id="655353"/>
    <lineage>
        <taxon>Bacteria</taxon>
        <taxon>Pseudomonadati</taxon>
        <taxon>Pseudomonadota</taxon>
        <taxon>Alphaproteobacteria</taxon>
        <taxon>Hyphomicrobiales</taxon>
        <taxon>Cohaesibacteraceae</taxon>
    </lineage>
</organism>
<dbReference type="PANTHER" id="PTHR30055">
    <property type="entry name" value="HTH-TYPE TRANSCRIPTIONAL REGULATOR RUTR"/>
    <property type="match status" value="1"/>
</dbReference>
<dbReference type="STRING" id="655353.SAMN04488056_10520"/>
<dbReference type="RefSeq" id="WP_090072268.1">
    <property type="nucleotide sequence ID" value="NZ_FOVR01000005.1"/>
</dbReference>